<keyword evidence="2" id="KW-0472">Membrane</keyword>
<keyword evidence="4" id="KW-1185">Reference proteome</keyword>
<dbReference type="EMBL" id="ML119650">
    <property type="protein sequence ID" value="RPA86244.1"/>
    <property type="molecule type" value="Genomic_DNA"/>
</dbReference>
<gene>
    <name evidence="3" type="ORF">BJ508DRAFT_302150</name>
</gene>
<evidence type="ECO:0000313" key="3">
    <source>
        <dbReference type="EMBL" id="RPA86244.1"/>
    </source>
</evidence>
<evidence type="ECO:0000256" key="2">
    <source>
        <dbReference type="SAM" id="Phobius"/>
    </source>
</evidence>
<evidence type="ECO:0000256" key="1">
    <source>
        <dbReference type="SAM" id="MobiDB-lite"/>
    </source>
</evidence>
<feature type="region of interest" description="Disordered" evidence="1">
    <location>
        <begin position="1"/>
        <end position="42"/>
    </location>
</feature>
<dbReference type="AlphaFoldDB" id="A0A3N4IX81"/>
<feature type="transmembrane region" description="Helical" evidence="2">
    <location>
        <begin position="58"/>
        <end position="80"/>
    </location>
</feature>
<sequence>MDEKDAPKQSICYNKPPLSSASNETAKPLPFATKSTESEDVNNLHKEPELSYQELREVFFDFLLFFVLPVCCFLLFVGWYTGSVVFFPPKSTTPSFSASTESKAIYSGFSLPAVPSRDTKVTIFTGDWTPTDELKGYAETTSDITDTINDGLGSGWYYSEVKTEGPIVLHLQTGPRYLGAIHVVVPEKGILILWITKKVVKGRWWTRMCAQMVPVGGYKAIMAEDCPITEDMMNRGMGKTVVRRWMKVF</sequence>
<dbReference type="Proteomes" id="UP000275078">
    <property type="component" value="Unassembled WGS sequence"/>
</dbReference>
<name>A0A3N4IX81_ASCIM</name>
<proteinExistence type="predicted"/>
<keyword evidence="2" id="KW-1133">Transmembrane helix</keyword>
<evidence type="ECO:0000313" key="4">
    <source>
        <dbReference type="Proteomes" id="UP000275078"/>
    </source>
</evidence>
<reference evidence="3 4" key="1">
    <citation type="journal article" date="2018" name="Nat. Ecol. Evol.">
        <title>Pezizomycetes genomes reveal the molecular basis of ectomycorrhizal truffle lifestyle.</title>
        <authorList>
            <person name="Murat C."/>
            <person name="Payen T."/>
            <person name="Noel B."/>
            <person name="Kuo A."/>
            <person name="Morin E."/>
            <person name="Chen J."/>
            <person name="Kohler A."/>
            <person name="Krizsan K."/>
            <person name="Balestrini R."/>
            <person name="Da Silva C."/>
            <person name="Montanini B."/>
            <person name="Hainaut M."/>
            <person name="Levati E."/>
            <person name="Barry K.W."/>
            <person name="Belfiori B."/>
            <person name="Cichocki N."/>
            <person name="Clum A."/>
            <person name="Dockter R.B."/>
            <person name="Fauchery L."/>
            <person name="Guy J."/>
            <person name="Iotti M."/>
            <person name="Le Tacon F."/>
            <person name="Lindquist E.A."/>
            <person name="Lipzen A."/>
            <person name="Malagnac F."/>
            <person name="Mello A."/>
            <person name="Molinier V."/>
            <person name="Miyauchi S."/>
            <person name="Poulain J."/>
            <person name="Riccioni C."/>
            <person name="Rubini A."/>
            <person name="Sitrit Y."/>
            <person name="Splivallo R."/>
            <person name="Traeger S."/>
            <person name="Wang M."/>
            <person name="Zifcakova L."/>
            <person name="Wipf D."/>
            <person name="Zambonelli A."/>
            <person name="Paolocci F."/>
            <person name="Nowrousian M."/>
            <person name="Ottonello S."/>
            <person name="Baldrian P."/>
            <person name="Spatafora J.W."/>
            <person name="Henrissat B."/>
            <person name="Nagy L.G."/>
            <person name="Aury J.M."/>
            <person name="Wincker P."/>
            <person name="Grigoriev I.V."/>
            <person name="Bonfante P."/>
            <person name="Martin F.M."/>
        </authorList>
    </citation>
    <scope>NUCLEOTIDE SEQUENCE [LARGE SCALE GENOMIC DNA]</scope>
    <source>
        <strain evidence="3 4">RN42</strain>
    </source>
</reference>
<protein>
    <submittedName>
        <fullName evidence="3">Uncharacterized protein</fullName>
    </submittedName>
</protein>
<accession>A0A3N4IX81</accession>
<keyword evidence="2" id="KW-0812">Transmembrane</keyword>
<organism evidence="3 4">
    <name type="scientific">Ascobolus immersus RN42</name>
    <dbReference type="NCBI Taxonomy" id="1160509"/>
    <lineage>
        <taxon>Eukaryota</taxon>
        <taxon>Fungi</taxon>
        <taxon>Dikarya</taxon>
        <taxon>Ascomycota</taxon>
        <taxon>Pezizomycotina</taxon>
        <taxon>Pezizomycetes</taxon>
        <taxon>Pezizales</taxon>
        <taxon>Ascobolaceae</taxon>
        <taxon>Ascobolus</taxon>
    </lineage>
</organism>